<feature type="domain" description="S-Me-THD N-terminal" evidence="4">
    <location>
        <begin position="659"/>
        <end position="746"/>
    </location>
</feature>
<dbReference type="PANTHER" id="PTHR11365">
    <property type="entry name" value="5-OXOPROLINASE RELATED"/>
    <property type="match status" value="1"/>
</dbReference>
<dbReference type="InterPro" id="IPR002821">
    <property type="entry name" value="Hydantoinase_A"/>
</dbReference>
<dbReference type="EMBL" id="PZQS01000011">
    <property type="protein sequence ID" value="PVD21841.1"/>
    <property type="molecule type" value="Genomic_DNA"/>
</dbReference>
<feature type="domain" description="Hydantoinase A/oxoprolinase" evidence="2">
    <location>
        <begin position="212"/>
        <end position="478"/>
    </location>
</feature>
<dbReference type="GO" id="GO:0016787">
    <property type="term" value="F:hydrolase activity"/>
    <property type="evidence" value="ECO:0007669"/>
    <property type="project" value="InterPro"/>
</dbReference>
<protein>
    <recommendedName>
        <fullName evidence="8">Hydantoinase/oxoprolinase N-terminal domain-containing protein</fullName>
    </recommendedName>
</protein>
<dbReference type="Pfam" id="PF01968">
    <property type="entry name" value="Hydantoinase_A"/>
    <property type="match status" value="1"/>
</dbReference>
<dbReference type="Pfam" id="PF06032">
    <property type="entry name" value="S-Me-THD_N"/>
    <property type="match status" value="2"/>
</dbReference>
<evidence type="ECO:0000313" key="7">
    <source>
        <dbReference type="Proteomes" id="UP000245119"/>
    </source>
</evidence>
<dbReference type="InterPro" id="IPR024071">
    <property type="entry name" value="S-Me-THD_C_sf"/>
</dbReference>
<dbReference type="InterPro" id="IPR027479">
    <property type="entry name" value="S-Me-THD_N_sf"/>
</dbReference>
<dbReference type="InterPro" id="IPR048350">
    <property type="entry name" value="S-Me-THD-like_C"/>
</dbReference>
<feature type="region of interest" description="Disordered" evidence="1">
    <location>
        <begin position="606"/>
        <end position="641"/>
    </location>
</feature>
<evidence type="ECO:0000259" key="5">
    <source>
        <dbReference type="Pfam" id="PF20906"/>
    </source>
</evidence>
<comment type="caution">
    <text evidence="6">The sequence shown here is derived from an EMBL/GenBank/DDBJ whole genome shotgun (WGS) entry which is preliminary data.</text>
</comment>
<feature type="domain" description="Hydantoinase/oxoprolinase N-terminal" evidence="3">
    <location>
        <begin position="17"/>
        <end position="191"/>
    </location>
</feature>
<dbReference type="InterPro" id="IPR043129">
    <property type="entry name" value="ATPase_NBD"/>
</dbReference>
<dbReference type="OrthoDB" id="5404895at2759"/>
<feature type="compositionally biased region" description="Polar residues" evidence="1">
    <location>
        <begin position="613"/>
        <end position="626"/>
    </location>
</feature>
<evidence type="ECO:0000259" key="4">
    <source>
        <dbReference type="Pfam" id="PF06032"/>
    </source>
</evidence>
<dbReference type="AlphaFoldDB" id="A0A2T7NL12"/>
<dbReference type="OMA" id="RVNYSMP"/>
<feature type="domain" description="S-Me-THD-like C-terminal" evidence="5">
    <location>
        <begin position="874"/>
        <end position="1078"/>
    </location>
</feature>
<dbReference type="Gene3D" id="3.40.1610.10">
    <property type="entry name" value="CV3147-like domain"/>
    <property type="match status" value="1"/>
</dbReference>
<sequence length="1090" mass="116995">MSDDATEGEQRPLPVVVGVDVGGTNTDAVVISKVKGQGVRVLAEDKHLTTSDVTAGVRNAVLSVLRTARKVQGPITVRQVNIGTTHFVNAVVQHKHLSRVAVIRLCGPASRAVPPFFDFPPTLKRLVAGPVFFVKGGYRVDGREIETLDPEELRATAEKIRAEGVTGVVLCSIFAPTRPDHELQAARVLREAYPEISLTLSHTIGQIGLLERENAAILNECIKELCRRTISGFRRALDDLGVRSPLFLTQNDGTVISQEQALATPVFTFASGPTNSMRGAAFLCDVADAVVVDIGGTTTDAGVLRRRFPREASTDVRVAGVRTNFRMPDVRSVGLGGGSYVTKTPQGQTQVGPLSAGFNLQREALVFGTSPEANADVNSGRWLTATDVAVAAGMMELGDRSLVRDLPEADVAAALQRIRDIVEEAIDSVRVSDEPLPVILVGGGSLLLDRSRPMQGVQRFLLPDHHGVANAIGAALSQVSGSVDGVTMLEAMVDTAMMERAVSEVKAKLGSEAKQEVVDREVSAARKPFLLEARDTAIRTMEEKAKDAAVRAGADPSTLQIVEVVDVALTYLPGSATRIKVKAIGELKEPEGMDDAVAWEEPPNMSFEDADSSAPSLTKQTTSVTGHSLAAESESDAWATPMDPFVDPNSGEWVLSEWDIDCIAVGAGILGAGGGGNPHVGRVRAREAVRQGQKIRVVAPDRLLRDADLENDLLISVGFMGAPLVLYEQTTSGQETPEALRCLQDLYSIGNYADGKLLNKEGVDIKEKDGVTYIDDYNPRARSDAETASSDIADGGIGNRRVVGILCAEVGGMNSLEPLQVSATLGLPALDADGMGRAFPMLQMFLPFINGCAPYPCALADDKGRRAVILHSQNARQVEDHMRLVSMDMGSAAGLAIAPVSAGDVKKYSVMRSFSRAWKIGDTILRARRQRHNPLLALMEVEPGRILLVGKIRDVTRETSGAFNRGRVRVEGVPFECETERKEVTALTHLVLDFQNENLVVRQVGEQGEVVQTLAVVPDVISIVDAETAEPIPTEEVRYGQRVAIVIIPAPPPMTTPRALEVVGPAAFGYPEVEYRPLGYYREPTPIPPS</sequence>
<dbReference type="STRING" id="400727.A0A2T7NL12"/>
<proteinExistence type="predicted"/>
<dbReference type="Gene3D" id="2.40.390.10">
    <property type="entry name" value="CV3147-like"/>
    <property type="match status" value="1"/>
</dbReference>
<dbReference type="SUPFAM" id="SSF160991">
    <property type="entry name" value="CV3147-like"/>
    <property type="match status" value="1"/>
</dbReference>
<evidence type="ECO:0008006" key="8">
    <source>
        <dbReference type="Google" id="ProtNLM"/>
    </source>
</evidence>
<feature type="domain" description="S-Me-THD N-terminal" evidence="4">
    <location>
        <begin position="800"/>
        <end position="869"/>
    </location>
</feature>
<dbReference type="PANTHER" id="PTHR11365:SF10">
    <property type="entry name" value="HYDANTOINASE_OXOPROLINASE"/>
    <property type="match status" value="1"/>
</dbReference>
<name>A0A2T7NL12_POMCA</name>
<dbReference type="Pfam" id="PF05378">
    <property type="entry name" value="Hydant_A_N"/>
    <property type="match status" value="1"/>
</dbReference>
<keyword evidence="7" id="KW-1185">Reference proteome</keyword>
<evidence type="ECO:0000259" key="3">
    <source>
        <dbReference type="Pfam" id="PF05378"/>
    </source>
</evidence>
<organism evidence="6 7">
    <name type="scientific">Pomacea canaliculata</name>
    <name type="common">Golden apple snail</name>
    <dbReference type="NCBI Taxonomy" id="400727"/>
    <lineage>
        <taxon>Eukaryota</taxon>
        <taxon>Metazoa</taxon>
        <taxon>Spiralia</taxon>
        <taxon>Lophotrochozoa</taxon>
        <taxon>Mollusca</taxon>
        <taxon>Gastropoda</taxon>
        <taxon>Caenogastropoda</taxon>
        <taxon>Architaenioglossa</taxon>
        <taxon>Ampullarioidea</taxon>
        <taxon>Ampullariidae</taxon>
        <taxon>Pomacea</taxon>
    </lineage>
</organism>
<dbReference type="SUPFAM" id="SSF53067">
    <property type="entry name" value="Actin-like ATPase domain"/>
    <property type="match status" value="1"/>
</dbReference>
<reference evidence="6 7" key="1">
    <citation type="submission" date="2018-04" db="EMBL/GenBank/DDBJ databases">
        <title>The genome of golden apple snail Pomacea canaliculata provides insight into stress tolerance and invasive adaptation.</title>
        <authorList>
            <person name="Liu C."/>
            <person name="Liu B."/>
            <person name="Ren Y."/>
            <person name="Zhang Y."/>
            <person name="Wang H."/>
            <person name="Li S."/>
            <person name="Jiang F."/>
            <person name="Yin L."/>
            <person name="Zhang G."/>
            <person name="Qian W."/>
            <person name="Fan W."/>
        </authorList>
    </citation>
    <scope>NUCLEOTIDE SEQUENCE [LARGE SCALE GENOMIC DNA]</scope>
    <source>
        <strain evidence="6">SZHN2017</strain>
        <tissue evidence="6">Muscle</tissue>
    </source>
</reference>
<dbReference type="InterPro" id="IPR008040">
    <property type="entry name" value="Hydant_A_N"/>
</dbReference>
<evidence type="ECO:0000313" key="6">
    <source>
        <dbReference type="EMBL" id="PVD21841.1"/>
    </source>
</evidence>
<dbReference type="Pfam" id="PF20906">
    <property type="entry name" value="S-Me-THD_C"/>
    <property type="match status" value="1"/>
</dbReference>
<accession>A0A2T7NL12</accession>
<evidence type="ECO:0000256" key="1">
    <source>
        <dbReference type="SAM" id="MobiDB-lite"/>
    </source>
</evidence>
<gene>
    <name evidence="6" type="ORF">C0Q70_17643</name>
</gene>
<dbReference type="InterPro" id="IPR010318">
    <property type="entry name" value="S-Me-THD_N"/>
</dbReference>
<evidence type="ECO:0000259" key="2">
    <source>
        <dbReference type="Pfam" id="PF01968"/>
    </source>
</evidence>
<dbReference type="Proteomes" id="UP000245119">
    <property type="component" value="Linkage Group LG11"/>
</dbReference>
<dbReference type="InterPro" id="IPR045079">
    <property type="entry name" value="Oxoprolinase-like"/>
</dbReference>